<evidence type="ECO:0000313" key="3">
    <source>
        <dbReference type="Proteomes" id="UP001596303"/>
    </source>
</evidence>
<protein>
    <submittedName>
        <fullName evidence="2">Polyhydroxyalkanoate depolymerase</fullName>
    </submittedName>
</protein>
<evidence type="ECO:0000313" key="2">
    <source>
        <dbReference type="EMBL" id="MFC6198618.1"/>
    </source>
</evidence>
<dbReference type="InterPro" id="IPR010915">
    <property type="entry name" value="PHB_depoly_PhaZ"/>
</dbReference>
<dbReference type="Proteomes" id="UP001596303">
    <property type="component" value="Unassembled WGS sequence"/>
</dbReference>
<dbReference type="NCBIfam" id="TIGR01849">
    <property type="entry name" value="PHB_depoly_PhaZ"/>
    <property type="match status" value="1"/>
</dbReference>
<feature type="domain" description="PHB de-polymerase C-terminal" evidence="1">
    <location>
        <begin position="212"/>
        <end position="413"/>
    </location>
</feature>
<evidence type="ECO:0000259" key="1">
    <source>
        <dbReference type="Pfam" id="PF06850"/>
    </source>
</evidence>
<dbReference type="InterPro" id="IPR009656">
    <property type="entry name" value="PHB_depo_C"/>
</dbReference>
<keyword evidence="3" id="KW-1185">Reference proteome</keyword>
<dbReference type="PIRSF" id="PIRSF020818">
    <property type="entry name" value="PHB_depoly_PhaZ"/>
    <property type="match status" value="1"/>
</dbReference>
<reference evidence="3" key="1">
    <citation type="journal article" date="2019" name="Int. J. Syst. Evol. Microbiol.">
        <title>The Global Catalogue of Microorganisms (GCM) 10K type strain sequencing project: providing services to taxonomists for standard genome sequencing and annotation.</title>
        <authorList>
            <consortium name="The Broad Institute Genomics Platform"/>
            <consortium name="The Broad Institute Genome Sequencing Center for Infectious Disease"/>
            <person name="Wu L."/>
            <person name="Ma J."/>
        </authorList>
    </citation>
    <scope>NUCLEOTIDE SEQUENCE [LARGE SCALE GENOMIC DNA]</scope>
    <source>
        <strain evidence="3">CGMCC-1.15741</strain>
    </source>
</reference>
<name>A0ABW1SBH1_9PROT</name>
<dbReference type="PANTHER" id="PTHR36837:SF4">
    <property type="entry name" value="BLR0908 PROTEIN"/>
    <property type="match status" value="1"/>
</dbReference>
<dbReference type="InterPro" id="IPR029058">
    <property type="entry name" value="AB_hydrolase_fold"/>
</dbReference>
<organism evidence="2 3">
    <name type="scientific">Ponticaulis profundi</name>
    <dbReference type="NCBI Taxonomy" id="2665222"/>
    <lineage>
        <taxon>Bacteria</taxon>
        <taxon>Pseudomonadati</taxon>
        <taxon>Pseudomonadota</taxon>
        <taxon>Alphaproteobacteria</taxon>
        <taxon>Hyphomonadales</taxon>
        <taxon>Hyphomonadaceae</taxon>
        <taxon>Ponticaulis</taxon>
    </lineage>
</organism>
<proteinExistence type="predicted"/>
<gene>
    <name evidence="2" type="ORF">ACFQDM_11025</name>
</gene>
<dbReference type="SUPFAM" id="SSF53474">
    <property type="entry name" value="alpha/beta-Hydrolases"/>
    <property type="match status" value="1"/>
</dbReference>
<dbReference type="EMBL" id="JBHSSW010000012">
    <property type="protein sequence ID" value="MFC6198618.1"/>
    <property type="molecule type" value="Genomic_DNA"/>
</dbReference>
<dbReference type="InterPro" id="IPR051321">
    <property type="entry name" value="PHA/PHB_synthase"/>
</dbReference>
<comment type="caution">
    <text evidence="2">The sequence shown here is derived from an EMBL/GenBank/DDBJ whole genome shotgun (WGS) entry which is preliminary data.</text>
</comment>
<accession>A0ABW1SBH1</accession>
<dbReference type="RefSeq" id="WP_377378982.1">
    <property type="nucleotide sequence ID" value="NZ_JBHSSW010000012.1"/>
</dbReference>
<sequence>MLYTMVEMQRAAAAPMRMLARANRMFFEHDLNALSRTEFGKSMAASAALFESMTRVYGKPVWGLESTEIAGEEIAVTPEIAWSDTWCDLIHFRRDPARLSELLGEDYHQPRLLIVAPLSGHYATLLRGTVEAFLPHFEVFITDWTDARMVPLIQGRFDLDDYITYIRTMISEVGPGANVLAVCQPGPPTLAAISMMAEDKDPNCPSAMIFMGSPIDCRKSPTVPNQLAEERPFKWFEDNMIYTVPFPYPGALRRVYPGFVQLSSFMNMNWERHVDAHYSFFEHLVGDDGDSAQKHREFYDEYLSVLDLSAEFYLDTIKRVFQEHHLPLGKFYHHGRLVKPSEVRTTALMTVEGENDDISGIGQTQAAHELCSSLPESMRTDYIQPGVGHYGVFNGSRFCNEIVPRVVEFIHRFHDKTVERNWQQAFEIAAE</sequence>
<dbReference type="PANTHER" id="PTHR36837">
    <property type="entry name" value="POLY(3-HYDROXYALKANOATE) POLYMERASE SUBUNIT PHAC"/>
    <property type="match status" value="1"/>
</dbReference>
<dbReference type="Pfam" id="PF06850">
    <property type="entry name" value="PHB_depo_C"/>
    <property type="match status" value="1"/>
</dbReference>